<evidence type="ECO:0000259" key="1">
    <source>
        <dbReference type="SMART" id="SM00382"/>
    </source>
</evidence>
<dbReference type="InterPro" id="IPR050513">
    <property type="entry name" value="RavA_ATPases"/>
</dbReference>
<dbReference type="HOGENOM" id="CLU_018678_0_0_7"/>
<dbReference type="OrthoDB" id="1814213at2"/>
<dbReference type="InterPro" id="IPR045427">
    <property type="entry name" value="MoxR"/>
</dbReference>
<protein>
    <recommendedName>
        <fullName evidence="1">AAA+ ATPase domain-containing protein</fullName>
    </recommendedName>
</protein>
<dbReference type="Pfam" id="PF20030">
    <property type="entry name" value="bpMoxR"/>
    <property type="match status" value="1"/>
</dbReference>
<evidence type="ECO:0000313" key="2">
    <source>
        <dbReference type="EMBL" id="ABF90618.1"/>
    </source>
</evidence>
<accession>Q1CWU9</accession>
<organism evidence="2 3">
    <name type="scientific">Myxococcus xanthus (strain DK1622)</name>
    <dbReference type="NCBI Taxonomy" id="246197"/>
    <lineage>
        <taxon>Bacteria</taxon>
        <taxon>Pseudomonadati</taxon>
        <taxon>Myxococcota</taxon>
        <taxon>Myxococcia</taxon>
        <taxon>Myxococcales</taxon>
        <taxon>Cystobacterineae</taxon>
        <taxon>Myxococcaceae</taxon>
        <taxon>Myxococcus</taxon>
    </lineage>
</organism>
<dbReference type="RefSeq" id="WP_011556930.1">
    <property type="nucleotide sequence ID" value="NC_008095.1"/>
</dbReference>
<dbReference type="Proteomes" id="UP000002402">
    <property type="component" value="Chromosome"/>
</dbReference>
<dbReference type="eggNOG" id="COG0714">
    <property type="taxonomic scope" value="Bacteria"/>
</dbReference>
<proteinExistence type="predicted"/>
<dbReference type="InterPro" id="IPR027417">
    <property type="entry name" value="P-loop_NTPase"/>
</dbReference>
<dbReference type="KEGG" id="mxa:MXAN_7011"/>
<dbReference type="Gene3D" id="3.40.50.300">
    <property type="entry name" value="P-loop containing nucleotide triphosphate hydrolases"/>
    <property type="match status" value="1"/>
</dbReference>
<dbReference type="EMBL" id="CP000113">
    <property type="protein sequence ID" value="ABF90618.1"/>
    <property type="molecule type" value="Genomic_DNA"/>
</dbReference>
<dbReference type="CDD" id="cd00009">
    <property type="entry name" value="AAA"/>
    <property type="match status" value="1"/>
</dbReference>
<feature type="domain" description="AAA+ ATPase" evidence="1">
    <location>
        <begin position="106"/>
        <end position="246"/>
    </location>
</feature>
<dbReference type="PANTHER" id="PTHR32204:SF0">
    <property type="entry name" value="ATPASE RAVA"/>
    <property type="match status" value="1"/>
</dbReference>
<dbReference type="InterPro" id="IPR003593">
    <property type="entry name" value="AAA+_ATPase"/>
</dbReference>
<keyword evidence="3" id="KW-1185">Reference proteome</keyword>
<dbReference type="STRING" id="246197.MXAN_7011"/>
<sequence>MQSMPGGRRGGLRVPLRVMKSCRHACLGVARRIPADSPTTAALSEGGVGWGPACASGGQVWKLGWCSMSSTFESAAFAVRDALSSAGRGLVEREAMVELVALSAVAGEHLLVIGPPGTAKSEAVRRTARVLGGSYFEYLLGRFTEPSELFGPVDLRKLREGIVETETQGMLPEAEVAFLDEVFLGSTAILNTLLGLLNERTFRRGHTRMRCPLRVCVGASNALPEDESLAAFADRFLARIFVEPVPDPRLEELLAGGASLWGDADAQVTSLESLDVVAQVAREADLSGVRPHLAHALRTLRAAGVALSDRRAVKVQKLIAAAAALAGRRTPGTADLWPLVYAVPTKEAQALARDVLRDVLAGTENPALPAAALEASAGPLARARRIASAGQALLAERPVDGNGEALAAWRLKLEGVAREMDAGFAPESLPDDLKVLRAEVAGVLASGASGLESSETEVAV</sequence>
<dbReference type="EnsemblBacteria" id="ABF90618">
    <property type="protein sequence ID" value="ABF90618"/>
    <property type="gene ID" value="MXAN_7011"/>
</dbReference>
<dbReference type="GeneID" id="41364186"/>
<dbReference type="SMART" id="SM00382">
    <property type="entry name" value="AAA"/>
    <property type="match status" value="1"/>
</dbReference>
<dbReference type="AlphaFoldDB" id="Q1CWU9"/>
<gene>
    <name evidence="2" type="ordered locus">MXAN_7011</name>
</gene>
<evidence type="ECO:0000313" key="3">
    <source>
        <dbReference type="Proteomes" id="UP000002402"/>
    </source>
</evidence>
<name>Q1CWU9_MYXXD</name>
<reference evidence="2 3" key="1">
    <citation type="journal article" date="2006" name="Proc. Natl. Acad. Sci. U.S.A.">
        <title>Evolution of sensory complexity recorded in a myxobacterial genome.</title>
        <authorList>
            <person name="Goldman B.S."/>
            <person name="Nierman W.C."/>
            <person name="Kaiser D."/>
            <person name="Slater S.C."/>
            <person name="Durkin A.S."/>
            <person name="Eisen J.A."/>
            <person name="Ronning C.M."/>
            <person name="Barbazuk W.B."/>
            <person name="Blanchard M."/>
            <person name="Field C."/>
            <person name="Halling C."/>
            <person name="Hinkle G."/>
            <person name="Iartchuk O."/>
            <person name="Kim H.S."/>
            <person name="Mackenzie C."/>
            <person name="Madupu R."/>
            <person name="Miller N."/>
            <person name="Shvartsbeyn A."/>
            <person name="Sullivan S.A."/>
            <person name="Vaudin M."/>
            <person name="Wiegand R."/>
            <person name="Kaplan H.B."/>
        </authorList>
    </citation>
    <scope>NUCLEOTIDE SEQUENCE [LARGE SCALE GENOMIC DNA]</scope>
    <source>
        <strain evidence="3">DK1622</strain>
    </source>
</reference>
<dbReference type="PANTHER" id="PTHR32204">
    <property type="entry name" value="ATPASE RAVA"/>
    <property type="match status" value="1"/>
</dbReference>
<dbReference type="SUPFAM" id="SSF52540">
    <property type="entry name" value="P-loop containing nucleoside triphosphate hydrolases"/>
    <property type="match status" value="1"/>
</dbReference>